<dbReference type="PROSITE" id="PS00794">
    <property type="entry name" value="HPPK"/>
    <property type="match status" value="1"/>
</dbReference>
<comment type="pathway">
    <text evidence="1">Cofactor biosynthesis; tetrahydrofolate biosynthesis; 2-amino-4-hydroxy-6-hydroxymethyl-7,8-dihydropteridine diphosphate from 7,8-dihydroneopterin triphosphate: step 4/4.</text>
</comment>
<dbReference type="NCBIfam" id="TIGR01498">
    <property type="entry name" value="folK"/>
    <property type="match status" value="1"/>
</dbReference>
<gene>
    <name evidence="9" type="primary">folK</name>
    <name evidence="9" type="ORF">DCW38_06420</name>
</gene>
<evidence type="ECO:0000256" key="5">
    <source>
        <dbReference type="ARBA" id="ARBA00022777"/>
    </source>
</evidence>
<dbReference type="InterPro" id="IPR035907">
    <property type="entry name" value="Hppk_sf"/>
</dbReference>
<dbReference type="PANTHER" id="PTHR43071:SF1">
    <property type="entry name" value="2-AMINO-4-HYDROXY-6-HYDROXYMETHYLDIHYDROPTERIDINE PYROPHOSPHOKINASE"/>
    <property type="match status" value="1"/>
</dbReference>
<dbReference type="GO" id="GO:0003848">
    <property type="term" value="F:2-amino-4-hydroxy-6-hydroxymethyldihydropteridine diphosphokinase activity"/>
    <property type="evidence" value="ECO:0007669"/>
    <property type="project" value="UniProtKB-EC"/>
</dbReference>
<keyword evidence="3" id="KW-0808">Transferase</keyword>
<dbReference type="UniPathway" id="UPA00077">
    <property type="reaction ID" value="UER00155"/>
</dbReference>
<evidence type="ECO:0000256" key="4">
    <source>
        <dbReference type="ARBA" id="ARBA00022741"/>
    </source>
</evidence>
<dbReference type="GO" id="GO:0016301">
    <property type="term" value="F:kinase activity"/>
    <property type="evidence" value="ECO:0007669"/>
    <property type="project" value="UniProtKB-KW"/>
</dbReference>
<dbReference type="PANTHER" id="PTHR43071">
    <property type="entry name" value="2-AMINO-4-HYDROXY-6-HYDROXYMETHYLDIHYDROPTERIDINE PYROPHOSPHOKINASE"/>
    <property type="match status" value="1"/>
</dbReference>
<reference evidence="9 10" key="1">
    <citation type="journal article" date="2018" name="Nat. Biotechnol.">
        <title>A standardized bacterial taxonomy based on genome phylogeny substantially revises the tree of life.</title>
        <authorList>
            <person name="Parks D.H."/>
            <person name="Chuvochina M."/>
            <person name="Waite D.W."/>
            <person name="Rinke C."/>
            <person name="Skarshewski A."/>
            <person name="Chaumeil P.A."/>
            <person name="Hugenholtz P."/>
        </authorList>
    </citation>
    <scope>NUCLEOTIDE SEQUENCE [LARGE SCALE GENOMIC DNA]</scope>
    <source>
        <strain evidence="9">UBA9956</strain>
    </source>
</reference>
<keyword evidence="6" id="KW-0067">ATP-binding</keyword>
<evidence type="ECO:0000256" key="3">
    <source>
        <dbReference type="ARBA" id="ARBA00022679"/>
    </source>
</evidence>
<dbReference type="GO" id="GO:0005524">
    <property type="term" value="F:ATP binding"/>
    <property type="evidence" value="ECO:0007669"/>
    <property type="project" value="UniProtKB-KW"/>
</dbReference>
<evidence type="ECO:0000256" key="2">
    <source>
        <dbReference type="ARBA" id="ARBA00013253"/>
    </source>
</evidence>
<dbReference type="EMBL" id="DMZY01000188">
    <property type="protein sequence ID" value="HAV92797.1"/>
    <property type="molecule type" value="Genomic_DNA"/>
</dbReference>
<dbReference type="SUPFAM" id="SSF55083">
    <property type="entry name" value="6-hydroxymethyl-7,8-dihydropterin pyrophosphokinase, HPPK"/>
    <property type="match status" value="1"/>
</dbReference>
<accession>A0A350HB81</accession>
<keyword evidence="4" id="KW-0547">Nucleotide-binding</keyword>
<evidence type="ECO:0000259" key="8">
    <source>
        <dbReference type="PROSITE" id="PS00794"/>
    </source>
</evidence>
<dbReference type="CDD" id="cd00483">
    <property type="entry name" value="HPPK"/>
    <property type="match status" value="1"/>
</dbReference>
<dbReference type="Proteomes" id="UP000264062">
    <property type="component" value="Unassembled WGS sequence"/>
</dbReference>
<keyword evidence="7" id="KW-0289">Folate biosynthesis</keyword>
<dbReference type="AlphaFoldDB" id="A0A350HB81"/>
<name>A0A350HB81_UNCW3</name>
<evidence type="ECO:0000256" key="7">
    <source>
        <dbReference type="ARBA" id="ARBA00022909"/>
    </source>
</evidence>
<organism evidence="9 10">
    <name type="scientific">candidate division WOR-3 bacterium</name>
    <dbReference type="NCBI Taxonomy" id="2052148"/>
    <lineage>
        <taxon>Bacteria</taxon>
        <taxon>Bacteria division WOR-3</taxon>
    </lineage>
</organism>
<evidence type="ECO:0000256" key="1">
    <source>
        <dbReference type="ARBA" id="ARBA00005051"/>
    </source>
</evidence>
<dbReference type="InterPro" id="IPR000550">
    <property type="entry name" value="Hppk"/>
</dbReference>
<sequence>MGINSNIILCLGSNLEDRYKNIKTAVNLLKKHEMKILNNSFLYETEAVDFEDQTAFYNIALCISTNLDPTNLLNTVKRIESIMGRRESIRFGPRLIDIDILLYNDIIIESDFLCIPHKKILERYFVLQMLKDIDEEIIIPGCELKVKDAYEKVGKDKTVVRLSQKALKGVL</sequence>
<dbReference type="GO" id="GO:0046656">
    <property type="term" value="P:folic acid biosynthetic process"/>
    <property type="evidence" value="ECO:0007669"/>
    <property type="project" value="UniProtKB-KW"/>
</dbReference>
<evidence type="ECO:0000313" key="9">
    <source>
        <dbReference type="EMBL" id="HAV92797.1"/>
    </source>
</evidence>
<protein>
    <recommendedName>
        <fullName evidence="2">2-amino-4-hydroxy-6-hydroxymethyldihydropteridine diphosphokinase</fullName>
        <ecNumber evidence="2">2.7.6.3</ecNumber>
    </recommendedName>
</protein>
<dbReference type="EC" id="2.7.6.3" evidence="2"/>
<evidence type="ECO:0000256" key="6">
    <source>
        <dbReference type="ARBA" id="ARBA00022840"/>
    </source>
</evidence>
<dbReference type="Gene3D" id="3.30.70.560">
    <property type="entry name" value="7,8-Dihydro-6-hydroxymethylpterin-pyrophosphokinase HPPK"/>
    <property type="match status" value="1"/>
</dbReference>
<evidence type="ECO:0000313" key="10">
    <source>
        <dbReference type="Proteomes" id="UP000264062"/>
    </source>
</evidence>
<dbReference type="GO" id="GO:0046654">
    <property type="term" value="P:tetrahydrofolate biosynthetic process"/>
    <property type="evidence" value="ECO:0007669"/>
    <property type="project" value="UniProtKB-UniPathway"/>
</dbReference>
<feature type="domain" description="7,8-dihydro-6-hydroxymethylpterin-pyrophosphokinase" evidence="8">
    <location>
        <begin position="90"/>
        <end position="101"/>
    </location>
</feature>
<proteinExistence type="predicted"/>
<keyword evidence="5 9" id="KW-0418">Kinase</keyword>
<dbReference type="Pfam" id="PF01288">
    <property type="entry name" value="HPPK"/>
    <property type="match status" value="1"/>
</dbReference>
<comment type="caution">
    <text evidence="9">The sequence shown here is derived from an EMBL/GenBank/DDBJ whole genome shotgun (WGS) entry which is preliminary data.</text>
</comment>